<keyword evidence="4" id="KW-1185">Reference proteome</keyword>
<evidence type="ECO:0000259" key="2">
    <source>
        <dbReference type="PROSITE" id="PS52045"/>
    </source>
</evidence>
<dbReference type="PANTHER" id="PTHR31589">
    <property type="entry name" value="PROTEIN, PUTATIVE (DUF239)-RELATED-RELATED"/>
    <property type="match status" value="1"/>
</dbReference>
<proteinExistence type="predicted"/>
<gene>
    <name evidence="3" type="ORF">AYBTSS11_LOCUS22944</name>
</gene>
<dbReference type="InterPro" id="IPR025521">
    <property type="entry name" value="Neprosin_propep"/>
</dbReference>
<protein>
    <recommendedName>
        <fullName evidence="2">Neprosin PEP catalytic domain-containing protein</fullName>
    </recommendedName>
</protein>
<evidence type="ECO:0000313" key="3">
    <source>
        <dbReference type="EMBL" id="CAJ1970949.1"/>
    </source>
</evidence>
<evidence type="ECO:0000256" key="1">
    <source>
        <dbReference type="SAM" id="SignalP"/>
    </source>
</evidence>
<dbReference type="InterPro" id="IPR004314">
    <property type="entry name" value="Neprosin"/>
</dbReference>
<dbReference type="Pfam" id="PF03080">
    <property type="entry name" value="Neprosin"/>
    <property type="match status" value="1"/>
</dbReference>
<feature type="domain" description="Neprosin PEP catalytic" evidence="2">
    <location>
        <begin position="1"/>
        <end position="252"/>
    </location>
</feature>
<dbReference type="Gramene" id="rna-AYBTSS11_LOCUS22944">
    <property type="protein sequence ID" value="CAJ1970949.1"/>
    <property type="gene ID" value="gene-AYBTSS11_LOCUS22944"/>
</dbReference>
<dbReference type="Pfam" id="PF14365">
    <property type="entry name" value="Neprosin_AP"/>
    <property type="match status" value="1"/>
</dbReference>
<dbReference type="Proteomes" id="UP001189624">
    <property type="component" value="Chromosome 8"/>
</dbReference>
<organism evidence="3 4">
    <name type="scientific">Sphenostylis stenocarpa</name>
    <dbReference type="NCBI Taxonomy" id="92480"/>
    <lineage>
        <taxon>Eukaryota</taxon>
        <taxon>Viridiplantae</taxon>
        <taxon>Streptophyta</taxon>
        <taxon>Embryophyta</taxon>
        <taxon>Tracheophyta</taxon>
        <taxon>Spermatophyta</taxon>
        <taxon>Magnoliopsida</taxon>
        <taxon>eudicotyledons</taxon>
        <taxon>Gunneridae</taxon>
        <taxon>Pentapetalae</taxon>
        <taxon>rosids</taxon>
        <taxon>fabids</taxon>
        <taxon>Fabales</taxon>
        <taxon>Fabaceae</taxon>
        <taxon>Papilionoideae</taxon>
        <taxon>50 kb inversion clade</taxon>
        <taxon>NPAAA clade</taxon>
        <taxon>indigoferoid/millettioid clade</taxon>
        <taxon>Phaseoleae</taxon>
        <taxon>Sphenostylis</taxon>
    </lineage>
</organism>
<dbReference type="AlphaFoldDB" id="A0AA86TC28"/>
<evidence type="ECO:0000313" key="4">
    <source>
        <dbReference type="Proteomes" id="UP001189624"/>
    </source>
</evidence>
<keyword evidence="1" id="KW-0732">Signal</keyword>
<dbReference type="EMBL" id="OY731405">
    <property type="protein sequence ID" value="CAJ1970949.1"/>
    <property type="molecule type" value="Genomic_DNA"/>
</dbReference>
<accession>A0AA86TC28</accession>
<name>A0AA86TC28_9FABA</name>
<sequence length="253" mass="27985">MTNTLIFVLCLVTIGVNSAVHGIQITLEEDLELERQLKIINKPPIKVIHTEYGYIVDCIDIKKQPAFDHPLLKNHTLQTKPSFHVPIEKTHVRPIFGLEDDECPTGTVPIRRTTKADLIREKALSYSIMAEGIPGVHMEVRGQTAIGYFPAALFSNMGSADRVGWGGRTLTPQGFRSPPMGSGHFPDMSFNHASFFREISYQDASRTSHGPESNQLEYIVDAPICFRLSYYGHLPGNVAYSLEFGGPGGICGN</sequence>
<feature type="chain" id="PRO_5041672078" description="Neprosin PEP catalytic domain-containing protein" evidence="1">
    <location>
        <begin position="20"/>
        <end position="253"/>
    </location>
</feature>
<reference evidence="3" key="1">
    <citation type="submission" date="2023-10" db="EMBL/GenBank/DDBJ databases">
        <authorList>
            <person name="Domelevo Entfellner J.-B."/>
        </authorList>
    </citation>
    <scope>NUCLEOTIDE SEQUENCE</scope>
</reference>
<feature type="signal peptide" evidence="1">
    <location>
        <begin position="1"/>
        <end position="19"/>
    </location>
</feature>
<dbReference type="InterPro" id="IPR053168">
    <property type="entry name" value="Glutamic_endopeptidase"/>
</dbReference>
<dbReference type="PANTHER" id="PTHR31589:SF223">
    <property type="entry name" value="PROTEIN, PUTATIVE (DUF239)-RELATED"/>
    <property type="match status" value="1"/>
</dbReference>
<dbReference type="PROSITE" id="PS52045">
    <property type="entry name" value="NEPROSIN_PEP_CD"/>
    <property type="match status" value="1"/>
</dbReference>